<proteinExistence type="predicted"/>
<organism evidence="1 2">
    <name type="scientific">Flavobacterium azizsancarii</name>
    <dbReference type="NCBI Taxonomy" id="2961580"/>
    <lineage>
        <taxon>Bacteria</taxon>
        <taxon>Pseudomonadati</taxon>
        <taxon>Bacteroidota</taxon>
        <taxon>Flavobacteriia</taxon>
        <taxon>Flavobacteriales</taxon>
        <taxon>Flavobacteriaceae</taxon>
        <taxon>Flavobacterium</taxon>
    </lineage>
</organism>
<protein>
    <submittedName>
        <fullName evidence="1">Uncharacterized protein</fullName>
    </submittedName>
</protein>
<dbReference type="RefSeq" id="WP_271336663.1">
    <property type="nucleotide sequence ID" value="NZ_JAMZNK010000024.1"/>
</dbReference>
<evidence type="ECO:0000313" key="1">
    <source>
        <dbReference type="EMBL" id="MDA6070851.1"/>
    </source>
</evidence>
<accession>A0ABT4WE81</accession>
<name>A0ABT4WE81_9FLAO</name>
<dbReference type="EMBL" id="JAMZNK010000024">
    <property type="protein sequence ID" value="MDA6070851.1"/>
    <property type="molecule type" value="Genomic_DNA"/>
</dbReference>
<keyword evidence="2" id="KW-1185">Reference proteome</keyword>
<dbReference type="Proteomes" id="UP001212170">
    <property type="component" value="Unassembled WGS sequence"/>
</dbReference>
<sequence length="187" mass="20314">MISQETSDFLSSRTTAANYRELLTQIGASQINSANKAMAGSASGRVTPQELDSPFFVLAGFIPKGFAMGSSASSFYTVQGVEDVARLLNGGVPFPVGYTKSFVGEGVYSFGTKADALRYKSMLEGFGYTDLQVLTFKVSNYGKLKVFDMRGIGDDAANAWLETHAYPNNHTFDHVIRPSGNFNQIKF</sequence>
<comment type="caution">
    <text evidence="1">The sequence shown here is derived from an EMBL/GenBank/DDBJ whole genome shotgun (WGS) entry which is preliminary data.</text>
</comment>
<reference evidence="1 2" key="1">
    <citation type="journal article" date="2023" name="Chemosphere">
        <title>Whole genome analysis of Flavobacterium aziz-sancarii sp. nov., isolated from Ardley Island (Antarctica), revealed a rich resistome and bioremediation potential.</title>
        <authorList>
            <person name="Otur C."/>
            <person name="Okay S."/>
            <person name="Kurt-Kizildogan A."/>
        </authorList>
    </citation>
    <scope>NUCLEOTIDE SEQUENCE [LARGE SCALE GENOMIC DNA]</scope>
    <source>
        <strain evidence="1 2">AC</strain>
    </source>
</reference>
<evidence type="ECO:0000313" key="2">
    <source>
        <dbReference type="Proteomes" id="UP001212170"/>
    </source>
</evidence>
<gene>
    <name evidence="1" type="ORF">NJT12_14630</name>
</gene>